<dbReference type="EMBL" id="JAYLLN010000025">
    <property type="protein sequence ID" value="MEI5985402.1"/>
    <property type="molecule type" value="Genomic_DNA"/>
</dbReference>
<comment type="caution">
    <text evidence="1">The sequence shown here is derived from an EMBL/GenBank/DDBJ whole genome shotgun (WGS) entry which is preliminary data.</text>
</comment>
<dbReference type="InterPro" id="IPR016053">
    <property type="entry name" value="Haem_Oase-like"/>
</dbReference>
<keyword evidence="2" id="KW-1185">Reference proteome</keyword>
<dbReference type="RefSeq" id="WP_134777934.1">
    <property type="nucleotide sequence ID" value="NZ_JAYLLN010000025.1"/>
</dbReference>
<organism evidence="1 2">
    <name type="scientific">Sphingobacterium tenebrionis</name>
    <dbReference type="NCBI Taxonomy" id="3111775"/>
    <lineage>
        <taxon>Bacteria</taxon>
        <taxon>Pseudomonadati</taxon>
        <taxon>Bacteroidota</taxon>
        <taxon>Sphingobacteriia</taxon>
        <taxon>Sphingobacteriales</taxon>
        <taxon>Sphingobacteriaceae</taxon>
        <taxon>Sphingobacterium</taxon>
    </lineage>
</organism>
<protein>
    <submittedName>
        <fullName evidence="1">Biliverdin-producing heme oxygenase</fullName>
    </submittedName>
</protein>
<dbReference type="Pfam" id="PF01126">
    <property type="entry name" value="Heme_oxygenase"/>
    <property type="match status" value="1"/>
</dbReference>
<dbReference type="Gene3D" id="1.20.910.10">
    <property type="entry name" value="Heme oxygenase-like"/>
    <property type="match status" value="1"/>
</dbReference>
<dbReference type="Proteomes" id="UP001363035">
    <property type="component" value="Unassembled WGS sequence"/>
</dbReference>
<proteinExistence type="predicted"/>
<evidence type="ECO:0000313" key="1">
    <source>
        <dbReference type="EMBL" id="MEI5985402.1"/>
    </source>
</evidence>
<dbReference type="InterPro" id="IPR016084">
    <property type="entry name" value="Haem_Oase-like_multi-hlx"/>
</dbReference>
<gene>
    <name evidence="1" type="ORF">VJ786_10865</name>
</gene>
<dbReference type="CDD" id="cd19166">
    <property type="entry name" value="HemeO-bac"/>
    <property type="match status" value="1"/>
</dbReference>
<name>A0ABU8I6Q9_9SPHI</name>
<dbReference type="SUPFAM" id="SSF48613">
    <property type="entry name" value="Heme oxygenase-like"/>
    <property type="match status" value="1"/>
</dbReference>
<sequence length="185" mass="21372">MNNFADILKKETLAIHQQVEKTVIQRIKNVNNLDAYKMLLLDFYRFYKSIEDASLPYLEEGNYPHKPNYQRSRKIIDDLMSMGSEAPAISPLKHPDISSLKEALSAIYVLEGSALGGPYIAKMLEKRGIDQSLSFFMGDGEKGMENWQDFRRHLNELPIQENEKQELIQLVKEVFLSFENQLKTS</sequence>
<accession>A0ABU8I6Q9</accession>
<reference evidence="1 2" key="1">
    <citation type="submission" date="2024-01" db="EMBL/GenBank/DDBJ databases">
        <title>Sphingobacterium tenebrionis sp. nov., a novel endophyte isolated from tenebrio molitor intestines.</title>
        <authorList>
            <person name="Zhang C."/>
        </authorList>
    </citation>
    <scope>NUCLEOTIDE SEQUENCE [LARGE SCALE GENOMIC DNA]</scope>
    <source>
        <strain evidence="1 2">PU5-4</strain>
    </source>
</reference>
<evidence type="ECO:0000313" key="2">
    <source>
        <dbReference type="Proteomes" id="UP001363035"/>
    </source>
</evidence>